<evidence type="ECO:0000313" key="4">
    <source>
        <dbReference type="EMBL" id="SDO42604.1"/>
    </source>
</evidence>
<dbReference type="RefSeq" id="WP_091371607.1">
    <property type="nucleotide sequence ID" value="NZ_FNDV01000002.1"/>
</dbReference>
<dbReference type="GO" id="GO:0015979">
    <property type="term" value="P:photosynthesis"/>
    <property type="evidence" value="ECO:0007669"/>
    <property type="project" value="UniProtKB-KW"/>
</dbReference>
<dbReference type="Gene3D" id="3.40.50.720">
    <property type="entry name" value="NAD(P)-binding Rossmann-like Domain"/>
    <property type="match status" value="1"/>
</dbReference>
<organism evidence="4 5">
    <name type="scientific">Actinokineospora alba</name>
    <dbReference type="NCBI Taxonomy" id="504798"/>
    <lineage>
        <taxon>Bacteria</taxon>
        <taxon>Bacillati</taxon>
        <taxon>Actinomycetota</taxon>
        <taxon>Actinomycetes</taxon>
        <taxon>Pseudonocardiales</taxon>
        <taxon>Pseudonocardiaceae</taxon>
        <taxon>Actinokineospora</taxon>
    </lineage>
</organism>
<dbReference type="STRING" id="504798.SAMN05421871_102977"/>
<keyword evidence="5" id="KW-1185">Reference proteome</keyword>
<evidence type="ECO:0000256" key="1">
    <source>
        <dbReference type="ARBA" id="ARBA00022531"/>
    </source>
</evidence>
<accession>A0A1H0JG33</accession>
<protein>
    <submittedName>
        <fullName evidence="4">Uncharacterized conserved protein YbjT, contains NAD(P)-binding and DUF2867 domains</fullName>
    </submittedName>
</protein>
<dbReference type="InterPro" id="IPR008030">
    <property type="entry name" value="NmrA-like"/>
</dbReference>
<evidence type="ECO:0000259" key="3">
    <source>
        <dbReference type="Pfam" id="PF05368"/>
    </source>
</evidence>
<dbReference type="GO" id="GO:0009523">
    <property type="term" value="C:photosystem II"/>
    <property type="evidence" value="ECO:0007669"/>
    <property type="project" value="UniProtKB-KW"/>
</dbReference>
<dbReference type="PANTHER" id="PTHR47128:SF2">
    <property type="entry name" value="PROTEIN HIGH CHLOROPHYLL FLUORESCENCE PHENOTYPE 244, CHLOROPLASTIC"/>
    <property type="match status" value="1"/>
</dbReference>
<evidence type="ECO:0000256" key="2">
    <source>
        <dbReference type="ARBA" id="ARBA00023276"/>
    </source>
</evidence>
<keyword evidence="2" id="KW-0604">Photosystem II</keyword>
<dbReference type="OrthoDB" id="9771302at2"/>
<dbReference type="AlphaFoldDB" id="A0A1H0JG33"/>
<dbReference type="InterPro" id="IPR036291">
    <property type="entry name" value="NAD(P)-bd_dom_sf"/>
</dbReference>
<dbReference type="Proteomes" id="UP000199651">
    <property type="component" value="Unassembled WGS sequence"/>
</dbReference>
<dbReference type="PANTHER" id="PTHR47128">
    <property type="match status" value="1"/>
</dbReference>
<evidence type="ECO:0000313" key="5">
    <source>
        <dbReference type="Proteomes" id="UP000199651"/>
    </source>
</evidence>
<dbReference type="SUPFAM" id="SSF51735">
    <property type="entry name" value="NAD(P)-binding Rossmann-fold domains"/>
    <property type="match status" value="1"/>
</dbReference>
<dbReference type="Pfam" id="PF05368">
    <property type="entry name" value="NmrA"/>
    <property type="match status" value="1"/>
</dbReference>
<name>A0A1H0JG33_9PSEU</name>
<dbReference type="InterPro" id="IPR044256">
    <property type="entry name" value="HCF244-like"/>
</dbReference>
<reference evidence="5" key="1">
    <citation type="submission" date="2016-10" db="EMBL/GenBank/DDBJ databases">
        <authorList>
            <person name="Varghese N."/>
            <person name="Submissions S."/>
        </authorList>
    </citation>
    <scope>NUCLEOTIDE SEQUENCE [LARGE SCALE GENOMIC DNA]</scope>
    <source>
        <strain evidence="5">IBRC-M 10655</strain>
    </source>
</reference>
<gene>
    <name evidence="4" type="ORF">SAMN05192558_10372</name>
</gene>
<sequence>MTPPILVTGGKGTLGRVVVRQLTDARRPVRAISRSTTPPVDLLTGDGLDAALAEVDVVIHCATTLGSKDVVATEKLLAAAKTAGIKHLVYISIVGIDRVPLPYYKTKLAVERRIEDSGIPWTTLRTTQFHDLLALLWSRQRLPVLFYPSLRFQPVDTETVAARLIDLAGSAPAGRVPDLGGPRVEKAGDLARAYLRSTGSRRPAVPLWLPGKTFAAYRRGEHLTPEHADGLVDFDTFLAKS</sequence>
<feature type="domain" description="NmrA-like" evidence="3">
    <location>
        <begin position="4"/>
        <end position="127"/>
    </location>
</feature>
<dbReference type="EMBL" id="FNJB01000003">
    <property type="protein sequence ID" value="SDO42604.1"/>
    <property type="molecule type" value="Genomic_DNA"/>
</dbReference>
<keyword evidence="1" id="KW-0602">Photosynthesis</keyword>
<proteinExistence type="predicted"/>